<name>A0A239X3I1_STRAI</name>
<dbReference type="Pfam" id="PF08818">
    <property type="entry name" value="DUF1801"/>
    <property type="match status" value="1"/>
</dbReference>
<proteinExistence type="predicted"/>
<evidence type="ECO:0000313" key="2">
    <source>
        <dbReference type="EMBL" id="SNV41089.1"/>
    </source>
</evidence>
<accession>A0A239X3I1</accession>
<organism evidence="2 3">
    <name type="scientific">Streptococcus acidominimus</name>
    <dbReference type="NCBI Taxonomy" id="1326"/>
    <lineage>
        <taxon>Bacteria</taxon>
        <taxon>Bacillati</taxon>
        <taxon>Bacillota</taxon>
        <taxon>Bacilli</taxon>
        <taxon>Lactobacillales</taxon>
        <taxon>Streptococcaceae</taxon>
        <taxon>Streptococcus</taxon>
    </lineage>
</organism>
<dbReference type="OrthoDB" id="5951444at2"/>
<protein>
    <submittedName>
        <fullName evidence="2">Domain of uncharacterized function (DU1801)</fullName>
    </submittedName>
</protein>
<gene>
    <name evidence="2" type="ORF">SAMEA4504048_01289</name>
</gene>
<evidence type="ECO:0000259" key="1">
    <source>
        <dbReference type="Pfam" id="PF08818"/>
    </source>
</evidence>
<dbReference type="EMBL" id="LT906454">
    <property type="protein sequence ID" value="SNV41089.1"/>
    <property type="molecule type" value="Genomic_DNA"/>
</dbReference>
<reference evidence="2 3" key="1">
    <citation type="submission" date="2017-06" db="EMBL/GenBank/DDBJ databases">
        <authorList>
            <consortium name="Pathogen Informatics"/>
        </authorList>
    </citation>
    <scope>NUCLEOTIDE SEQUENCE [LARGE SCALE GENOMIC DNA]</scope>
    <source>
        <strain evidence="2 3">NCTC11291</strain>
    </source>
</reference>
<evidence type="ECO:0000313" key="3">
    <source>
        <dbReference type="Proteomes" id="UP000215144"/>
    </source>
</evidence>
<dbReference type="KEGG" id="saco:SAME_01289"/>
<dbReference type="Proteomes" id="UP000215144">
    <property type="component" value="Chromosome 1"/>
</dbReference>
<feature type="domain" description="YdhG-like" evidence="1">
    <location>
        <begin position="23"/>
        <end position="127"/>
    </location>
</feature>
<dbReference type="InterPro" id="IPR014922">
    <property type="entry name" value="YdhG-like"/>
</dbReference>
<dbReference type="RefSeq" id="WP_095122775.1">
    <property type="nucleotide sequence ID" value="NZ_LT906454.1"/>
</dbReference>
<dbReference type="AlphaFoldDB" id="A0A239X3I1"/>
<sequence>MAKFAPTDQSVEEVISSLKTARKQADAYQLLELYKRVSQEEAVIWYPNIIGFGRYHYQYDSGHEGDAPVLAFAPRQAKISLYIDQDLPDRGALLAKLGKHKAAVGCVYVNKLADIDLSVLEEILQKSLERRHHF</sequence>